<keyword evidence="8" id="KW-0175">Coiled coil</keyword>
<gene>
    <name evidence="7" type="primary">uvrC</name>
    <name evidence="12" type="ORF">CDO51_06875</name>
</gene>
<dbReference type="Pfam" id="PF08459">
    <property type="entry name" value="UvrC_RNaseH_dom"/>
    <property type="match status" value="1"/>
</dbReference>
<dbReference type="CDD" id="cd10434">
    <property type="entry name" value="GIY-YIG_UvrC_Cho"/>
    <property type="match status" value="1"/>
</dbReference>
<dbReference type="InterPro" id="IPR038476">
    <property type="entry name" value="UvrC_RNase_H_dom_sf"/>
</dbReference>
<dbReference type="Gene3D" id="3.30.420.340">
    <property type="entry name" value="UvrC, RNAse H endonuclease domain"/>
    <property type="match status" value="1"/>
</dbReference>
<dbReference type="InterPro" id="IPR035901">
    <property type="entry name" value="GIY-YIG_endonuc_sf"/>
</dbReference>
<keyword evidence="6 7" id="KW-0742">SOS response</keyword>
<comment type="caution">
    <text evidence="12">The sequence shown here is derived from an EMBL/GenBank/DDBJ whole genome shotgun (WGS) entry which is preliminary data.</text>
</comment>
<feature type="coiled-coil region" evidence="8">
    <location>
        <begin position="192"/>
        <end position="223"/>
    </location>
</feature>
<dbReference type="FunFam" id="3.40.1440.10:FF:000001">
    <property type="entry name" value="UvrABC system protein C"/>
    <property type="match status" value="1"/>
</dbReference>
<dbReference type="InterPro" id="IPR004791">
    <property type="entry name" value="UvrC"/>
</dbReference>
<dbReference type="OrthoDB" id="9804933at2"/>
<evidence type="ECO:0000256" key="3">
    <source>
        <dbReference type="ARBA" id="ARBA00022769"/>
    </source>
</evidence>
<dbReference type="NCBIfam" id="TIGR00194">
    <property type="entry name" value="uvrC"/>
    <property type="match status" value="1"/>
</dbReference>
<feature type="domain" description="UvrC family homology region profile" evidence="11">
    <location>
        <begin position="251"/>
        <end position="493"/>
    </location>
</feature>
<dbReference type="InterPro" id="IPR050066">
    <property type="entry name" value="UvrABC_protein_C"/>
</dbReference>
<dbReference type="Pfam" id="PF22920">
    <property type="entry name" value="UvrC_RNaseH"/>
    <property type="match status" value="1"/>
</dbReference>
<comment type="similarity">
    <text evidence="7">Belongs to the UvrC family.</text>
</comment>
<organism evidence="12 13">
    <name type="scientific">Natranaerobius trueperi</name>
    <dbReference type="NCBI Taxonomy" id="759412"/>
    <lineage>
        <taxon>Bacteria</taxon>
        <taxon>Bacillati</taxon>
        <taxon>Bacillota</taxon>
        <taxon>Clostridia</taxon>
        <taxon>Natranaerobiales</taxon>
        <taxon>Natranaerobiaceae</taxon>
        <taxon>Natranaerobius</taxon>
    </lineage>
</organism>
<dbReference type="Gene3D" id="4.10.860.10">
    <property type="entry name" value="UVR domain"/>
    <property type="match status" value="1"/>
</dbReference>
<dbReference type="InterPro" id="IPR010994">
    <property type="entry name" value="RuvA_2-like"/>
</dbReference>
<evidence type="ECO:0000313" key="12">
    <source>
        <dbReference type="EMBL" id="OWZ83811.1"/>
    </source>
</evidence>
<dbReference type="NCBIfam" id="NF001824">
    <property type="entry name" value="PRK00558.1-5"/>
    <property type="match status" value="1"/>
</dbReference>
<evidence type="ECO:0000256" key="5">
    <source>
        <dbReference type="ARBA" id="ARBA00023204"/>
    </source>
</evidence>
<evidence type="ECO:0000256" key="1">
    <source>
        <dbReference type="ARBA" id="ARBA00022490"/>
    </source>
</evidence>
<dbReference type="InterPro" id="IPR000305">
    <property type="entry name" value="GIY-YIG_endonuc"/>
</dbReference>
<evidence type="ECO:0000259" key="10">
    <source>
        <dbReference type="PROSITE" id="PS50164"/>
    </source>
</evidence>
<feature type="domain" description="GIY-YIG" evidence="10">
    <location>
        <begin position="12"/>
        <end position="90"/>
    </location>
</feature>
<dbReference type="PROSITE" id="PS50164">
    <property type="entry name" value="GIY_YIG"/>
    <property type="match status" value="1"/>
</dbReference>
<dbReference type="InterPro" id="IPR001162">
    <property type="entry name" value="UvrC_RNase_H_dom"/>
</dbReference>
<dbReference type="AlphaFoldDB" id="A0A226BY08"/>
<keyword evidence="4 7" id="KW-0267">Excision nuclease</keyword>
<dbReference type="Gene3D" id="1.10.150.20">
    <property type="entry name" value="5' to 3' exonuclease, C-terminal subdomain"/>
    <property type="match status" value="1"/>
</dbReference>
<dbReference type="SUPFAM" id="SSF82771">
    <property type="entry name" value="GIY-YIG endonuclease"/>
    <property type="match status" value="1"/>
</dbReference>
<keyword evidence="3 7" id="KW-0228">DNA excision</keyword>
<accession>A0A226BY08</accession>
<dbReference type="PROSITE" id="PS50165">
    <property type="entry name" value="UVRC"/>
    <property type="match status" value="1"/>
</dbReference>
<dbReference type="GO" id="GO:0005737">
    <property type="term" value="C:cytoplasm"/>
    <property type="evidence" value="ECO:0007669"/>
    <property type="project" value="UniProtKB-SubCell"/>
</dbReference>
<dbReference type="HAMAP" id="MF_00203">
    <property type="entry name" value="UvrC"/>
    <property type="match status" value="1"/>
</dbReference>
<dbReference type="GO" id="GO:0003677">
    <property type="term" value="F:DNA binding"/>
    <property type="evidence" value="ECO:0007669"/>
    <property type="project" value="UniProtKB-UniRule"/>
</dbReference>
<dbReference type="GO" id="GO:0009381">
    <property type="term" value="F:excinuclease ABC activity"/>
    <property type="evidence" value="ECO:0007669"/>
    <property type="project" value="UniProtKB-UniRule"/>
</dbReference>
<evidence type="ECO:0000313" key="13">
    <source>
        <dbReference type="Proteomes" id="UP000214588"/>
    </source>
</evidence>
<dbReference type="GO" id="GO:0009380">
    <property type="term" value="C:excinuclease repair complex"/>
    <property type="evidence" value="ECO:0007669"/>
    <property type="project" value="InterPro"/>
</dbReference>
<feature type="domain" description="UVR" evidence="9">
    <location>
        <begin position="200"/>
        <end position="235"/>
    </location>
</feature>
<dbReference type="SUPFAM" id="SSF47781">
    <property type="entry name" value="RuvA domain 2-like"/>
    <property type="match status" value="1"/>
</dbReference>
<evidence type="ECO:0000256" key="2">
    <source>
        <dbReference type="ARBA" id="ARBA00022763"/>
    </source>
</evidence>
<dbReference type="PANTHER" id="PTHR30562">
    <property type="entry name" value="UVRC/OXIDOREDUCTASE"/>
    <property type="match status" value="1"/>
</dbReference>
<dbReference type="SUPFAM" id="SSF46600">
    <property type="entry name" value="C-terminal UvrC-binding domain of UvrB"/>
    <property type="match status" value="1"/>
</dbReference>
<reference evidence="12 13" key="1">
    <citation type="submission" date="2017-06" db="EMBL/GenBank/DDBJ databases">
        <title>Draft Genome Sequence of Natranaerobius trueperi halophilic, alkalithermophilic bacteria from soda lakes.</title>
        <authorList>
            <person name="Zhao B."/>
        </authorList>
    </citation>
    <scope>NUCLEOTIDE SEQUENCE [LARGE SCALE GENOMIC DNA]</scope>
    <source>
        <strain evidence="12 13">DSM 18760</strain>
    </source>
</reference>
<dbReference type="InterPro" id="IPR036876">
    <property type="entry name" value="UVR_dom_sf"/>
</dbReference>
<name>A0A226BY08_9FIRM</name>
<dbReference type="InterPro" id="IPR001943">
    <property type="entry name" value="UVR_dom"/>
</dbReference>
<evidence type="ECO:0000256" key="8">
    <source>
        <dbReference type="SAM" id="Coils"/>
    </source>
</evidence>
<dbReference type="SMART" id="SM00465">
    <property type="entry name" value="GIYc"/>
    <property type="match status" value="1"/>
</dbReference>
<dbReference type="Pfam" id="PF14520">
    <property type="entry name" value="HHH_5"/>
    <property type="match status" value="1"/>
</dbReference>
<keyword evidence="13" id="KW-1185">Reference proteome</keyword>
<evidence type="ECO:0000259" key="9">
    <source>
        <dbReference type="PROSITE" id="PS50151"/>
    </source>
</evidence>
<dbReference type="PROSITE" id="PS50151">
    <property type="entry name" value="UVR"/>
    <property type="match status" value="1"/>
</dbReference>
<dbReference type="InterPro" id="IPR047296">
    <property type="entry name" value="GIY-YIG_UvrC_Cho"/>
</dbReference>
<dbReference type="Gene3D" id="3.40.1440.10">
    <property type="entry name" value="GIY-YIG endonuclease"/>
    <property type="match status" value="1"/>
</dbReference>
<evidence type="ECO:0000256" key="6">
    <source>
        <dbReference type="ARBA" id="ARBA00023236"/>
    </source>
</evidence>
<keyword evidence="1 7" id="KW-0963">Cytoplasm</keyword>
<dbReference type="GO" id="GO:0006289">
    <property type="term" value="P:nucleotide-excision repair"/>
    <property type="evidence" value="ECO:0007669"/>
    <property type="project" value="UniProtKB-UniRule"/>
</dbReference>
<dbReference type="GO" id="GO:0009432">
    <property type="term" value="P:SOS response"/>
    <property type="evidence" value="ECO:0007669"/>
    <property type="project" value="UniProtKB-UniRule"/>
</dbReference>
<evidence type="ECO:0000259" key="11">
    <source>
        <dbReference type="PROSITE" id="PS50165"/>
    </source>
</evidence>
<evidence type="ECO:0000256" key="7">
    <source>
        <dbReference type="HAMAP-Rule" id="MF_00203"/>
    </source>
</evidence>
<keyword evidence="2 7" id="KW-0227">DNA damage</keyword>
<dbReference type="RefSeq" id="WP_089023561.1">
    <property type="nucleotide sequence ID" value="NZ_NIQC01000012.1"/>
</dbReference>
<protein>
    <recommendedName>
        <fullName evidence="7">UvrABC system protein C</fullName>
        <shortName evidence="7">Protein UvrC</shortName>
    </recommendedName>
    <alternativeName>
        <fullName evidence="7">Excinuclease ABC subunit C</fullName>
    </alternativeName>
</protein>
<comment type="function">
    <text evidence="7">The UvrABC repair system catalyzes the recognition and processing of DNA lesions. UvrC both incises the 5' and 3' sides of the lesion. The N-terminal half is responsible for the 3' incision and the C-terminal half is responsible for the 5' incision.</text>
</comment>
<dbReference type="Pfam" id="PF02151">
    <property type="entry name" value="UVR"/>
    <property type="match status" value="1"/>
</dbReference>
<dbReference type="Proteomes" id="UP000214588">
    <property type="component" value="Unassembled WGS sequence"/>
</dbReference>
<proteinExistence type="inferred from homology"/>
<dbReference type="PANTHER" id="PTHR30562:SF1">
    <property type="entry name" value="UVRABC SYSTEM PROTEIN C"/>
    <property type="match status" value="1"/>
</dbReference>
<evidence type="ECO:0000256" key="4">
    <source>
        <dbReference type="ARBA" id="ARBA00022881"/>
    </source>
</evidence>
<comment type="subunit">
    <text evidence="7">Interacts with UvrB in an incision complex.</text>
</comment>
<keyword evidence="5 7" id="KW-0234">DNA repair</keyword>
<sequence length="616" mass="70591">MSIEEKLKTIPTKPGVYLMKNDSGRVIYVGKAINLKNRVRSYFNASNQSVKVQVMVPKIKDIETIVTDSELEALILENNLIKKYRPKYNVSLKDDKNYPYLKITIEEDYPRLITARRMGKKGRYFGPYPNAGAVRETIKLLRKLFPVRTCKGDKPKNIGKRPCLNYYIDRCLAPCNEKVTILEYDNMISQIIAVLEGKEEDLLKELERKMNQAAEEMEFEKATEYRNQKTALEKIRQKQKIVSDRQEDYDIIALYTQEKEACVQIFYIRGGKLMGRNNFKISAGVEDGESDILTSFIKQYYAQATIIPKQILVSPPIGENDLISSWLTEKRGSNVEIRVPQRGEKYQLMNMALKNAKLELEQQVINSEKEKRMTEGALKELALRLSLTEIPFRLEGYDISHTQGESTVASMVVFEGGSPKNDDYRRFSIKTTSGPDDFKAMNEVIKRRFNRAKNEETDMQSEGNEGSIKFAVLPDIIVIDGGKGQLNSALRALKEVGYEDIPVLSLAKQDEEVFVPGKSQPMNFPMDSEALKLLQRVRDEAHRFAVTYHRKKRGKAMKKSVLDGIPEIGERRKKELLQTFSSIDEIKNADEKQLLELPSMNKKAVQNLLVHLKKNM</sequence>
<dbReference type="Pfam" id="PF01541">
    <property type="entry name" value="GIY-YIG"/>
    <property type="match status" value="1"/>
</dbReference>
<comment type="subcellular location">
    <subcellularLocation>
        <location evidence="7">Cytoplasm</location>
    </subcellularLocation>
</comment>
<dbReference type="EMBL" id="NIQC01000012">
    <property type="protein sequence ID" value="OWZ83811.1"/>
    <property type="molecule type" value="Genomic_DNA"/>
</dbReference>